<keyword evidence="4" id="KW-0326">Glycosidase</keyword>
<dbReference type="InterPro" id="IPR001362">
    <property type="entry name" value="Glyco_hydro_32"/>
</dbReference>
<evidence type="ECO:0000313" key="7">
    <source>
        <dbReference type="Proteomes" id="UP001500575"/>
    </source>
</evidence>
<evidence type="ECO:0000259" key="5">
    <source>
        <dbReference type="Pfam" id="PF00251"/>
    </source>
</evidence>
<dbReference type="PANTHER" id="PTHR43101:SF1">
    <property type="entry name" value="BETA-FRUCTOSIDASE"/>
    <property type="match status" value="1"/>
</dbReference>
<accession>A0ABP5K7D5</accession>
<evidence type="ECO:0000256" key="3">
    <source>
        <dbReference type="ARBA" id="ARBA00022801"/>
    </source>
</evidence>
<dbReference type="InterPro" id="IPR023296">
    <property type="entry name" value="Glyco_hydro_beta-prop_sf"/>
</dbReference>
<dbReference type="Proteomes" id="UP001500575">
    <property type="component" value="Unassembled WGS sequence"/>
</dbReference>
<evidence type="ECO:0000256" key="4">
    <source>
        <dbReference type="ARBA" id="ARBA00023295"/>
    </source>
</evidence>
<dbReference type="CDD" id="cd18609">
    <property type="entry name" value="GH32-like"/>
    <property type="match status" value="1"/>
</dbReference>
<feature type="domain" description="Glycosyl hydrolase family 32 N-terminal" evidence="5">
    <location>
        <begin position="20"/>
        <end position="229"/>
    </location>
</feature>
<keyword evidence="3" id="KW-0378">Hydrolase</keyword>
<sequence length="321" mass="35253">MLRLDNSWVWDSWVADDGVDYHLFYLQAPRSLGDAGLRHTRATVGHARSRDLVEWEVLPDALGPTPGAWDDVAIWTGSVVRGDEGRWRMFYTAINSRGHGLRDQRLGLAESDDLITWRKVGREPLLAPDPRWYKTLPENGTASETWRDPFVFRDPDGDGWHMLVTARAVGAEPNDDGVLAHARSHDLRTWELGPPVCEPGAGFGQLEVAQVRVVDGAPVLVFTCHPQEMTAARRAASGGCCTWSVPAADGQGLLGPWDVSRALPLVAEPHLFAAPLVEQRDGSWAFVGFRNTEPEGVLAFDIIDPVRVSVRADGTLAADPD</sequence>
<reference evidence="7" key="1">
    <citation type="journal article" date="2019" name="Int. J. Syst. Evol. Microbiol.">
        <title>The Global Catalogue of Microorganisms (GCM) 10K type strain sequencing project: providing services to taxonomists for standard genome sequencing and annotation.</title>
        <authorList>
            <consortium name="The Broad Institute Genomics Platform"/>
            <consortium name="The Broad Institute Genome Sequencing Center for Infectious Disease"/>
            <person name="Wu L."/>
            <person name="Ma J."/>
        </authorList>
    </citation>
    <scope>NUCLEOTIDE SEQUENCE [LARGE SCALE GENOMIC DNA]</scope>
    <source>
        <strain evidence="7">JCM 16021</strain>
    </source>
</reference>
<dbReference type="Gene3D" id="2.115.10.20">
    <property type="entry name" value="Glycosyl hydrolase domain, family 43"/>
    <property type="match status" value="1"/>
</dbReference>
<dbReference type="InterPro" id="IPR013148">
    <property type="entry name" value="Glyco_hydro_32_N"/>
</dbReference>
<proteinExistence type="inferred from homology"/>
<dbReference type="EC" id="3.2.1.26" evidence="2"/>
<evidence type="ECO:0000256" key="1">
    <source>
        <dbReference type="ARBA" id="ARBA00009902"/>
    </source>
</evidence>
<protein>
    <recommendedName>
        <fullName evidence="2">beta-fructofuranosidase</fullName>
        <ecNumber evidence="2">3.2.1.26</ecNumber>
    </recommendedName>
</protein>
<keyword evidence="7" id="KW-1185">Reference proteome</keyword>
<comment type="caution">
    <text evidence="6">The sequence shown here is derived from an EMBL/GenBank/DDBJ whole genome shotgun (WGS) entry which is preliminary data.</text>
</comment>
<dbReference type="PANTHER" id="PTHR43101">
    <property type="entry name" value="BETA-FRUCTOSIDASE"/>
    <property type="match status" value="1"/>
</dbReference>
<dbReference type="InterPro" id="IPR051214">
    <property type="entry name" value="GH32_Enzymes"/>
</dbReference>
<name>A0ABP5K7D5_9ACTN</name>
<dbReference type="EMBL" id="BAAAQQ010000012">
    <property type="protein sequence ID" value="GAA2127745.1"/>
    <property type="molecule type" value="Genomic_DNA"/>
</dbReference>
<comment type="similarity">
    <text evidence="1">Belongs to the glycosyl hydrolase 32 family.</text>
</comment>
<organism evidence="6 7">
    <name type="scientific">Nocardioides bigeumensis</name>
    <dbReference type="NCBI Taxonomy" id="433657"/>
    <lineage>
        <taxon>Bacteria</taxon>
        <taxon>Bacillati</taxon>
        <taxon>Actinomycetota</taxon>
        <taxon>Actinomycetes</taxon>
        <taxon>Propionibacteriales</taxon>
        <taxon>Nocardioidaceae</taxon>
        <taxon>Nocardioides</taxon>
    </lineage>
</organism>
<dbReference type="SMART" id="SM00640">
    <property type="entry name" value="Glyco_32"/>
    <property type="match status" value="1"/>
</dbReference>
<gene>
    <name evidence="6" type="ORF">GCM10009843_27520</name>
</gene>
<evidence type="ECO:0000313" key="6">
    <source>
        <dbReference type="EMBL" id="GAA2127745.1"/>
    </source>
</evidence>
<evidence type="ECO:0000256" key="2">
    <source>
        <dbReference type="ARBA" id="ARBA00012758"/>
    </source>
</evidence>
<dbReference type="Pfam" id="PF00251">
    <property type="entry name" value="Glyco_hydro_32N"/>
    <property type="match status" value="1"/>
</dbReference>
<dbReference type="SUPFAM" id="SSF75005">
    <property type="entry name" value="Arabinanase/levansucrase/invertase"/>
    <property type="match status" value="1"/>
</dbReference>
<dbReference type="RefSeq" id="WP_344304338.1">
    <property type="nucleotide sequence ID" value="NZ_BAAAQQ010000012.1"/>
</dbReference>